<evidence type="ECO:0000313" key="2">
    <source>
        <dbReference type="Proteomes" id="UP000095085"/>
    </source>
</evidence>
<proteinExistence type="predicted"/>
<accession>A0A1E4REZ9</accession>
<keyword evidence="2" id="KW-1185">Reference proteome</keyword>
<dbReference type="Proteomes" id="UP000095085">
    <property type="component" value="Unassembled WGS sequence"/>
</dbReference>
<protein>
    <submittedName>
        <fullName evidence="1">Uncharacterized protein</fullName>
    </submittedName>
</protein>
<dbReference type="RefSeq" id="XP_020074909.1">
    <property type="nucleotide sequence ID" value="XM_020221565.1"/>
</dbReference>
<dbReference type="GeneID" id="30996114"/>
<name>A0A1E4REZ9_9ASCO</name>
<feature type="non-terminal residue" evidence="1">
    <location>
        <position position="313"/>
    </location>
</feature>
<organism evidence="1 2">
    <name type="scientific">Hyphopichia burtonii NRRL Y-1933</name>
    <dbReference type="NCBI Taxonomy" id="984485"/>
    <lineage>
        <taxon>Eukaryota</taxon>
        <taxon>Fungi</taxon>
        <taxon>Dikarya</taxon>
        <taxon>Ascomycota</taxon>
        <taxon>Saccharomycotina</taxon>
        <taxon>Pichiomycetes</taxon>
        <taxon>Debaryomycetaceae</taxon>
        <taxon>Hyphopichia</taxon>
    </lineage>
</organism>
<evidence type="ECO:0000313" key="1">
    <source>
        <dbReference type="EMBL" id="ODV65842.1"/>
    </source>
</evidence>
<dbReference type="EMBL" id="KV454543">
    <property type="protein sequence ID" value="ODV65842.1"/>
    <property type="molecule type" value="Genomic_DNA"/>
</dbReference>
<reference evidence="2" key="1">
    <citation type="submission" date="2016-05" db="EMBL/GenBank/DDBJ databases">
        <title>Comparative genomics of biotechnologically important yeasts.</title>
        <authorList>
            <consortium name="DOE Joint Genome Institute"/>
            <person name="Riley R."/>
            <person name="Haridas S."/>
            <person name="Wolfe K.H."/>
            <person name="Lopes M.R."/>
            <person name="Hittinger C.T."/>
            <person name="Goker M."/>
            <person name="Salamov A."/>
            <person name="Wisecaver J."/>
            <person name="Long T.M."/>
            <person name="Aerts A.L."/>
            <person name="Barry K."/>
            <person name="Choi C."/>
            <person name="Clum A."/>
            <person name="Coughlan A.Y."/>
            <person name="Deshpande S."/>
            <person name="Douglass A.P."/>
            <person name="Hanson S.J."/>
            <person name="Klenk H.-P."/>
            <person name="Labutti K."/>
            <person name="Lapidus A."/>
            <person name="Lindquist E."/>
            <person name="Lipzen A."/>
            <person name="Meier-Kolthoff J.P."/>
            <person name="Ohm R.A."/>
            <person name="Otillar R.P."/>
            <person name="Pangilinan J."/>
            <person name="Peng Y."/>
            <person name="Rokas A."/>
            <person name="Rosa C.A."/>
            <person name="Scheuner C."/>
            <person name="Sibirny A.A."/>
            <person name="Slot J.C."/>
            <person name="Stielow J.B."/>
            <person name="Sun H."/>
            <person name="Kurtzman C.P."/>
            <person name="Blackwell M."/>
            <person name="Grigoriev I.V."/>
            <person name="Jeffries T.W."/>
        </authorList>
    </citation>
    <scope>NUCLEOTIDE SEQUENCE [LARGE SCALE GENOMIC DNA]</scope>
    <source>
        <strain evidence="2">NRRL Y-1933</strain>
    </source>
</reference>
<dbReference type="AlphaFoldDB" id="A0A1E4REZ9"/>
<sequence length="313" mass="36277">MNYSQGYWESDSILVESTSTGSSLFATDGGSSDVSDRVSNIGTLFNRVALTPRIDVTPAEDLSNEEENNSQIDKEEANERLGFGVVRKMQIHNMVLKIQTNWRRERANPYLEVPNFTRSDKSLAELLANKNRSMANDTDTFGYWSLDTIKEGNVNLRYDYSLRNLARTKSISNVKISDEFHKSVTNVIIALNRDGGLLKLKPSTSSPLTATKFRNDAFSFQIDIWERIPRQIRYSENYHTDLEKGYSISDDGLLIEFIDRTGDRRKRFHDWWGKLKIIFRHKSLLQENERVDEELKRLAKDCLLMEYEKLQRL</sequence>
<gene>
    <name evidence="1" type="ORF">HYPBUDRAFT_153473</name>
</gene>